<gene>
    <name evidence="8" type="ORF">OCK74_12575</name>
</gene>
<evidence type="ECO:0000256" key="2">
    <source>
        <dbReference type="ARBA" id="ARBA00007613"/>
    </source>
</evidence>
<dbReference type="AlphaFoldDB" id="A0A9X2XP55"/>
<evidence type="ECO:0000313" key="9">
    <source>
        <dbReference type="Proteomes" id="UP001155483"/>
    </source>
</evidence>
<reference evidence="8" key="2">
    <citation type="submission" date="2023-04" db="EMBL/GenBank/DDBJ databases">
        <title>Paracnuella aquatica gen. nov., sp. nov., a member of the family Chitinophagaceae isolated from a hot spring.</title>
        <authorList>
            <person name="Wang C."/>
        </authorList>
    </citation>
    <scope>NUCLEOTIDE SEQUENCE</scope>
    <source>
        <strain evidence="8">LB-8</strain>
    </source>
</reference>
<dbReference type="PANTHER" id="PTHR30026">
    <property type="entry name" value="OUTER MEMBRANE PROTEIN TOLC"/>
    <property type="match status" value="1"/>
</dbReference>
<evidence type="ECO:0000256" key="7">
    <source>
        <dbReference type="ARBA" id="ARBA00023237"/>
    </source>
</evidence>
<keyword evidence="3" id="KW-0813">Transport</keyword>
<dbReference type="Pfam" id="PF02321">
    <property type="entry name" value="OEP"/>
    <property type="match status" value="1"/>
</dbReference>
<dbReference type="SUPFAM" id="SSF56954">
    <property type="entry name" value="Outer membrane efflux proteins (OEP)"/>
    <property type="match status" value="1"/>
</dbReference>
<dbReference type="GO" id="GO:0015562">
    <property type="term" value="F:efflux transmembrane transporter activity"/>
    <property type="evidence" value="ECO:0007669"/>
    <property type="project" value="InterPro"/>
</dbReference>
<dbReference type="Proteomes" id="UP001155483">
    <property type="component" value="Unassembled WGS sequence"/>
</dbReference>
<evidence type="ECO:0000256" key="6">
    <source>
        <dbReference type="ARBA" id="ARBA00023136"/>
    </source>
</evidence>
<organism evidence="8 9">
    <name type="scientific">Paraflavisolibacter caeni</name>
    <dbReference type="NCBI Taxonomy" id="2982496"/>
    <lineage>
        <taxon>Bacteria</taxon>
        <taxon>Pseudomonadati</taxon>
        <taxon>Bacteroidota</taxon>
        <taxon>Chitinophagia</taxon>
        <taxon>Chitinophagales</taxon>
        <taxon>Chitinophagaceae</taxon>
        <taxon>Paraflavisolibacter</taxon>
    </lineage>
</organism>
<keyword evidence="9" id="KW-1185">Reference proteome</keyword>
<evidence type="ECO:0000256" key="5">
    <source>
        <dbReference type="ARBA" id="ARBA00022692"/>
    </source>
</evidence>
<evidence type="ECO:0000256" key="1">
    <source>
        <dbReference type="ARBA" id="ARBA00004442"/>
    </source>
</evidence>
<sequence>MEKHNFYLLLIMTASFHLCMAQDQWDLKQCAAYALDHNTSVQQQEIQARYDQLIYQQSKLSQYPSVNFSNSTGLTSGRSIDRTTNQFTTQSIFYSTFSLQGSVEVFNFYSKRNTIAADRYMAEASEASIERLKNDLSLNVVGAYLQALLNKQQVKVNIVQIQQRIAQLSNTRKLIKAGLLPELNAVQLEAQLAQDSASFITAKEAEIKSLLYMKALLNLDAAMPFDIQTPPVDSIKLEPLSYLQPEALYQLALNNFPQQQVNRLRLKAAHKNVEAAKATMYPSISLYGNLQTGYSNARNKAEANGYKLNGYTRIGIVERTKDSVIVPVRSTQYRFYADPFGTQLANNFGNNFGLSMTIPIFNGGSARTSFQRAKLKIKAVELQQQQDDMILKQEIYKAFSDAITSLQKFNAEKKSQEAAKKAFDAAMKRYELGLLSTFDVITAQNHWYNAKSQELLAQYEYVFKMKVLEFYKGEGLKM</sequence>
<dbReference type="RefSeq" id="WP_279297398.1">
    <property type="nucleotide sequence ID" value="NZ_JAOTIF010000008.1"/>
</dbReference>
<dbReference type="InterPro" id="IPR051906">
    <property type="entry name" value="TolC-like"/>
</dbReference>
<dbReference type="GO" id="GO:0009279">
    <property type="term" value="C:cell outer membrane"/>
    <property type="evidence" value="ECO:0007669"/>
    <property type="project" value="UniProtKB-SubCell"/>
</dbReference>
<comment type="caution">
    <text evidence="8">The sequence shown here is derived from an EMBL/GenBank/DDBJ whole genome shotgun (WGS) entry which is preliminary data.</text>
</comment>
<accession>A0A9X2XP55</accession>
<keyword evidence="6" id="KW-0472">Membrane</keyword>
<keyword evidence="4" id="KW-1134">Transmembrane beta strand</keyword>
<dbReference type="GO" id="GO:0015288">
    <property type="term" value="F:porin activity"/>
    <property type="evidence" value="ECO:0007669"/>
    <property type="project" value="TreeGrafter"/>
</dbReference>
<dbReference type="Gene3D" id="1.20.1600.10">
    <property type="entry name" value="Outer membrane efflux proteins (OEP)"/>
    <property type="match status" value="1"/>
</dbReference>
<reference evidence="8" key="1">
    <citation type="submission" date="2022-09" db="EMBL/GenBank/DDBJ databases">
        <authorList>
            <person name="Yuan C."/>
            <person name="Ke Z."/>
        </authorList>
    </citation>
    <scope>NUCLEOTIDE SEQUENCE</scope>
    <source>
        <strain evidence="8">LB-8</strain>
    </source>
</reference>
<dbReference type="InterPro" id="IPR003423">
    <property type="entry name" value="OMP_efflux"/>
</dbReference>
<dbReference type="EMBL" id="JAOTIF010000008">
    <property type="protein sequence ID" value="MCU7549959.1"/>
    <property type="molecule type" value="Genomic_DNA"/>
</dbReference>
<keyword evidence="5" id="KW-0812">Transmembrane</keyword>
<proteinExistence type="inferred from homology"/>
<dbReference type="GO" id="GO:1990281">
    <property type="term" value="C:efflux pump complex"/>
    <property type="evidence" value="ECO:0007669"/>
    <property type="project" value="TreeGrafter"/>
</dbReference>
<comment type="similarity">
    <text evidence="2">Belongs to the outer membrane factor (OMF) (TC 1.B.17) family.</text>
</comment>
<evidence type="ECO:0000256" key="4">
    <source>
        <dbReference type="ARBA" id="ARBA00022452"/>
    </source>
</evidence>
<name>A0A9X2XP55_9BACT</name>
<comment type="subcellular location">
    <subcellularLocation>
        <location evidence="1">Cell outer membrane</location>
    </subcellularLocation>
</comment>
<protein>
    <submittedName>
        <fullName evidence="8">TolC family protein</fullName>
    </submittedName>
</protein>
<dbReference type="PANTHER" id="PTHR30026:SF20">
    <property type="entry name" value="OUTER MEMBRANE PROTEIN TOLC"/>
    <property type="match status" value="1"/>
</dbReference>
<keyword evidence="7" id="KW-0998">Cell outer membrane</keyword>
<evidence type="ECO:0000256" key="3">
    <source>
        <dbReference type="ARBA" id="ARBA00022448"/>
    </source>
</evidence>
<evidence type="ECO:0000313" key="8">
    <source>
        <dbReference type="EMBL" id="MCU7549959.1"/>
    </source>
</evidence>